<dbReference type="GO" id="GO:0005975">
    <property type="term" value="P:carbohydrate metabolic process"/>
    <property type="evidence" value="ECO:0007669"/>
    <property type="project" value="InterPro"/>
</dbReference>
<feature type="domain" description="Glycoside hydrolase family 31 TIM barrel" evidence="5">
    <location>
        <begin position="165"/>
        <end position="523"/>
    </location>
</feature>
<feature type="domain" description="Glycoside hydrolase family 31 N-terminal" evidence="6">
    <location>
        <begin position="49"/>
        <end position="122"/>
    </location>
</feature>
<dbReference type="InterPro" id="IPR025887">
    <property type="entry name" value="Glyco_hydro_31_N_dom"/>
</dbReference>
<comment type="caution">
    <text evidence="8">The sequence shown here is derived from an EMBL/GenBank/DDBJ whole genome shotgun (WGS) entry which is preliminary data.</text>
</comment>
<evidence type="ECO:0000259" key="5">
    <source>
        <dbReference type="Pfam" id="PF01055"/>
    </source>
</evidence>
<evidence type="ECO:0000313" key="9">
    <source>
        <dbReference type="Proteomes" id="UP000245412"/>
    </source>
</evidence>
<evidence type="ECO:0000256" key="3">
    <source>
        <dbReference type="ARBA" id="ARBA00023295"/>
    </source>
</evidence>
<evidence type="ECO:0000256" key="2">
    <source>
        <dbReference type="ARBA" id="ARBA00022801"/>
    </source>
</evidence>
<dbReference type="InterPro" id="IPR011013">
    <property type="entry name" value="Gal_mutarotase_sf_dom"/>
</dbReference>
<dbReference type="GO" id="GO:0030246">
    <property type="term" value="F:carbohydrate binding"/>
    <property type="evidence" value="ECO:0007669"/>
    <property type="project" value="InterPro"/>
</dbReference>
<dbReference type="CDD" id="cd14752">
    <property type="entry name" value="GH31_N"/>
    <property type="match status" value="1"/>
</dbReference>
<gene>
    <name evidence="8" type="ORF">C7383_107203</name>
</gene>
<keyword evidence="2 4" id="KW-0378">Hydrolase</keyword>
<dbReference type="RefSeq" id="WP_109627065.1">
    <property type="nucleotide sequence ID" value="NZ_JANKBI010000024.1"/>
</dbReference>
<protein>
    <submittedName>
        <fullName evidence="8">Alpha-glucosidase</fullName>
    </submittedName>
</protein>
<feature type="domain" description="Glycosyl hydrolase family 31 C-terminal" evidence="7">
    <location>
        <begin position="533"/>
        <end position="622"/>
    </location>
</feature>
<dbReference type="CDD" id="cd06604">
    <property type="entry name" value="GH31_glucosidase_II_MalA"/>
    <property type="match status" value="1"/>
</dbReference>
<dbReference type="EMBL" id="QGGY01000007">
    <property type="protein sequence ID" value="PWJ75196.1"/>
    <property type="molecule type" value="Genomic_DNA"/>
</dbReference>
<dbReference type="InterPro" id="IPR030458">
    <property type="entry name" value="Glyco_hydro_31_AS"/>
</dbReference>
<sequence>MILKYCYGNPLETEAVIEKIRLTESVPAEDGVLPESGLDCLKMKEGGCGFTCSLSENDIVYGLGQQIRGINKRGWVYESWCSDDPDHTENKRSLYGVHNFLIIDGKECFGIFVDTPQRVRFDIGYTDRDILDVSMAANDYYLYLIKGDDPENIVKEFRRITGKSYIPPKWAFGYGQSRWSYRDEDEVREVVRRHRENNIPLDSVYLDIDYMERYKDFTVNEETFPDFAGFAEEMREQGIHLVPIIDAGVKIEEGYDIYEEGTEKGYFCRKEDGTYFTAGVWPGRVHFPDMLNDEAREWFGSKYKFLLDQGIEGFWNDMNEPAIFYSEDHLNEVFEQLEEYKDKNLDVNTFFEFQDLVRSIANNPEDYRSFYHQYKGEKIRHDKVHNLFGYYMTRAAGEAFERLMPEKRILMFSRSSYIGMHRYGGIWMGDNHSWWSHLLLNIHMLPSLNMCGFLYTGADLGGFGSDATEDLLMRWLELGIFTPLMRNHSASGTRRQEAYQFKKLESFAGIIGLRYGLLPYLYSEYMKAAIKDEMLFRPLSFVYRDDSQAKLVEDQLLVGESIMIAPVYEQNAQGRCVYLPEDMKMYRMRSLEDMDTEIMEKGYHYIQAKLDEVLMFIRPDHLVPVSSGGRCVEEVDENRLRVLGYIKDGAEYELYQDNGYEKDYNIQRHTSVIVLTPGGQLEETSCWKQMPDGMIVKK</sequence>
<dbReference type="PANTHER" id="PTHR22762:SF120">
    <property type="entry name" value="HETEROGLYCAN GLUCOSIDASE 1"/>
    <property type="match status" value="1"/>
</dbReference>
<dbReference type="Gene3D" id="2.60.40.1760">
    <property type="entry name" value="glycosyl hydrolase (family 31)"/>
    <property type="match status" value="1"/>
</dbReference>
<evidence type="ECO:0000259" key="6">
    <source>
        <dbReference type="Pfam" id="PF13802"/>
    </source>
</evidence>
<dbReference type="SUPFAM" id="SSF51011">
    <property type="entry name" value="Glycosyl hydrolase domain"/>
    <property type="match status" value="1"/>
</dbReference>
<organism evidence="8 9">
    <name type="scientific">Murimonas intestini</name>
    <dbReference type="NCBI Taxonomy" id="1337051"/>
    <lineage>
        <taxon>Bacteria</taxon>
        <taxon>Bacillati</taxon>
        <taxon>Bacillota</taxon>
        <taxon>Clostridia</taxon>
        <taxon>Lachnospirales</taxon>
        <taxon>Lachnospiraceae</taxon>
        <taxon>Murimonas</taxon>
    </lineage>
</organism>
<name>A0AB73T3J4_9FIRM</name>
<reference evidence="8 9" key="1">
    <citation type="submission" date="2018-05" db="EMBL/GenBank/DDBJ databases">
        <authorList>
            <person name="Goeker M."/>
            <person name="Huntemann M."/>
            <person name="Clum A."/>
            <person name="Pillay M."/>
            <person name="Palaniappan K."/>
            <person name="Varghese N."/>
            <person name="Mikhailova N."/>
            <person name="Stamatis D."/>
            <person name="Reddy T."/>
            <person name="Daum C."/>
            <person name="Shapiro N."/>
            <person name="Ivanova N."/>
            <person name="Kyrpides N."/>
            <person name="Woyke T."/>
        </authorList>
    </citation>
    <scope>NUCLEOTIDE SEQUENCE [LARGE SCALE GENOMIC DNA]</scope>
    <source>
        <strain evidence="8 9">DSM 26524</strain>
    </source>
</reference>
<evidence type="ECO:0000313" key="8">
    <source>
        <dbReference type="EMBL" id="PWJ75196.1"/>
    </source>
</evidence>
<dbReference type="PANTHER" id="PTHR22762">
    <property type="entry name" value="ALPHA-GLUCOSIDASE"/>
    <property type="match status" value="1"/>
</dbReference>
<dbReference type="SUPFAM" id="SSF51445">
    <property type="entry name" value="(Trans)glycosidases"/>
    <property type="match status" value="1"/>
</dbReference>
<keyword evidence="9" id="KW-1185">Reference proteome</keyword>
<accession>A0AB73T3J4</accession>
<dbReference type="Pfam" id="PF21365">
    <property type="entry name" value="Glyco_hydro_31_3rd"/>
    <property type="match status" value="1"/>
</dbReference>
<dbReference type="GO" id="GO:0004553">
    <property type="term" value="F:hydrolase activity, hydrolyzing O-glycosyl compounds"/>
    <property type="evidence" value="ECO:0007669"/>
    <property type="project" value="InterPro"/>
</dbReference>
<evidence type="ECO:0000256" key="1">
    <source>
        <dbReference type="ARBA" id="ARBA00007806"/>
    </source>
</evidence>
<dbReference type="Gene3D" id="2.60.40.4040">
    <property type="match status" value="1"/>
</dbReference>
<dbReference type="InterPro" id="IPR000322">
    <property type="entry name" value="Glyco_hydro_31_TIM"/>
</dbReference>
<dbReference type="InterPro" id="IPR017853">
    <property type="entry name" value="GH"/>
</dbReference>
<dbReference type="Proteomes" id="UP000245412">
    <property type="component" value="Unassembled WGS sequence"/>
</dbReference>
<dbReference type="SUPFAM" id="SSF74650">
    <property type="entry name" value="Galactose mutarotase-like"/>
    <property type="match status" value="1"/>
</dbReference>
<dbReference type="Pfam" id="PF01055">
    <property type="entry name" value="Glyco_hydro_31_2nd"/>
    <property type="match status" value="1"/>
</dbReference>
<dbReference type="Gene3D" id="3.20.20.80">
    <property type="entry name" value="Glycosidases"/>
    <property type="match status" value="1"/>
</dbReference>
<evidence type="ECO:0000259" key="7">
    <source>
        <dbReference type="Pfam" id="PF21365"/>
    </source>
</evidence>
<dbReference type="InterPro" id="IPR048395">
    <property type="entry name" value="Glyco_hydro_31_C"/>
</dbReference>
<dbReference type="AlphaFoldDB" id="A0AB73T3J4"/>
<dbReference type="PROSITE" id="PS00129">
    <property type="entry name" value="GLYCOSYL_HYDROL_F31_1"/>
    <property type="match status" value="1"/>
</dbReference>
<proteinExistence type="inferred from homology"/>
<keyword evidence="3 4" id="KW-0326">Glycosidase</keyword>
<comment type="similarity">
    <text evidence="1 4">Belongs to the glycosyl hydrolase 31 family.</text>
</comment>
<evidence type="ECO:0000256" key="4">
    <source>
        <dbReference type="RuleBase" id="RU361185"/>
    </source>
</evidence>
<dbReference type="Pfam" id="PF13802">
    <property type="entry name" value="Gal_mutarotas_2"/>
    <property type="match status" value="1"/>
</dbReference>